<proteinExistence type="predicted"/>
<gene>
    <name evidence="3" type="ORF">F2Q69_00027038</name>
</gene>
<feature type="chain" id="PRO_5035824897" evidence="2">
    <location>
        <begin position="28"/>
        <end position="226"/>
    </location>
</feature>
<accession>A0A8S9SA62</accession>
<protein>
    <submittedName>
        <fullName evidence="3">Uncharacterized protein</fullName>
    </submittedName>
</protein>
<feature type="region of interest" description="Disordered" evidence="1">
    <location>
        <begin position="176"/>
        <end position="226"/>
    </location>
</feature>
<reference evidence="3" key="1">
    <citation type="submission" date="2019-12" db="EMBL/GenBank/DDBJ databases">
        <title>Genome sequencing and annotation of Brassica cretica.</title>
        <authorList>
            <person name="Studholme D.J."/>
            <person name="Sarris P."/>
        </authorList>
    </citation>
    <scope>NUCLEOTIDE SEQUENCE</scope>
    <source>
        <strain evidence="3">PFS-109/04</strain>
        <tissue evidence="3">Leaf</tissue>
    </source>
</reference>
<sequence length="226" mass="25441">MVWVKKGKTLELVVLLVIYFLVQKNHRETPGFTATDANPYTTTLRTSFTATAATPSSLLPKLFAPPLPELLHRCYRNFFTAIAATPCTAMPLSLHPATATPCTTTATTLFTTSSIPLNYHPLSAPLHHTPLILSNLLPTGDPCGDPLITKELQEEEKREKQELRIFPSFSGTVLKKKELRRPKGKGEEQLEQKRRLWSERRDGKEPIPDQPINKRDQPLLQKWPPA</sequence>
<evidence type="ECO:0000313" key="3">
    <source>
        <dbReference type="EMBL" id="KAF3589538.1"/>
    </source>
</evidence>
<evidence type="ECO:0000313" key="4">
    <source>
        <dbReference type="Proteomes" id="UP000712600"/>
    </source>
</evidence>
<keyword evidence="2" id="KW-0732">Signal</keyword>
<evidence type="ECO:0000256" key="1">
    <source>
        <dbReference type="SAM" id="MobiDB-lite"/>
    </source>
</evidence>
<dbReference type="EMBL" id="QGKX02000088">
    <property type="protein sequence ID" value="KAF3589538.1"/>
    <property type="molecule type" value="Genomic_DNA"/>
</dbReference>
<feature type="compositionally biased region" description="Basic and acidic residues" evidence="1">
    <location>
        <begin position="184"/>
        <end position="217"/>
    </location>
</feature>
<comment type="caution">
    <text evidence="3">The sequence shown here is derived from an EMBL/GenBank/DDBJ whole genome shotgun (WGS) entry which is preliminary data.</text>
</comment>
<name>A0A8S9SA62_BRACR</name>
<organism evidence="3 4">
    <name type="scientific">Brassica cretica</name>
    <name type="common">Mustard</name>
    <dbReference type="NCBI Taxonomy" id="69181"/>
    <lineage>
        <taxon>Eukaryota</taxon>
        <taxon>Viridiplantae</taxon>
        <taxon>Streptophyta</taxon>
        <taxon>Embryophyta</taxon>
        <taxon>Tracheophyta</taxon>
        <taxon>Spermatophyta</taxon>
        <taxon>Magnoliopsida</taxon>
        <taxon>eudicotyledons</taxon>
        <taxon>Gunneridae</taxon>
        <taxon>Pentapetalae</taxon>
        <taxon>rosids</taxon>
        <taxon>malvids</taxon>
        <taxon>Brassicales</taxon>
        <taxon>Brassicaceae</taxon>
        <taxon>Brassiceae</taxon>
        <taxon>Brassica</taxon>
    </lineage>
</organism>
<feature type="signal peptide" evidence="2">
    <location>
        <begin position="1"/>
        <end position="27"/>
    </location>
</feature>
<dbReference type="Proteomes" id="UP000712600">
    <property type="component" value="Unassembled WGS sequence"/>
</dbReference>
<dbReference type="AlphaFoldDB" id="A0A8S9SA62"/>
<evidence type="ECO:0000256" key="2">
    <source>
        <dbReference type="SAM" id="SignalP"/>
    </source>
</evidence>